<dbReference type="PRINTS" id="PR00700">
    <property type="entry name" value="PRTYPHPHTASE"/>
</dbReference>
<dbReference type="PROSITE" id="PS50055">
    <property type="entry name" value="TYR_PHOSPHATASE_PTP"/>
    <property type="match status" value="1"/>
</dbReference>
<dbReference type="WBParaSite" id="MBELARI_LOCUS4467">
    <property type="protein sequence ID" value="MBELARI_LOCUS4467"/>
    <property type="gene ID" value="MBELARI_LOCUS4467"/>
</dbReference>
<reference evidence="3" key="1">
    <citation type="submission" date="2024-02" db="UniProtKB">
        <authorList>
            <consortium name="WormBaseParasite"/>
        </authorList>
    </citation>
    <scope>IDENTIFICATION</scope>
</reference>
<dbReference type="InterPro" id="IPR000242">
    <property type="entry name" value="PTP_cat"/>
</dbReference>
<feature type="region of interest" description="Disordered" evidence="1">
    <location>
        <begin position="1"/>
        <end position="78"/>
    </location>
</feature>
<dbReference type="SMART" id="SM00404">
    <property type="entry name" value="PTPc_motif"/>
    <property type="match status" value="1"/>
</dbReference>
<evidence type="ECO:0000313" key="2">
    <source>
        <dbReference type="Proteomes" id="UP000887575"/>
    </source>
</evidence>
<sequence>MTGPTRRGKVTDKITKKTKDTSVMEKEASQEKKGPPAKGPAKEDKGPRVKPSTIPMNRESQVHHVSAEPTEDATRQEKYKMTHRLKKLRLTNTKVKSGRLTSEIESAIDKFIDHAKEAGVEGVRKEFNSNKTYVPYDYIFEAFTKNKDKNRFPDVVCLDGTRVVLKCDYGNYIAADGDYVNANWIELEHVDRKYIAAQGPLPNTIEDFWRMVFQEGVSSIVMMCKFIENGQPKCAEYWPMKQGDYKNYGKMFINNKKEEKGGGEKFDTYTLEVLPDGCSNSIIVKLIHCTSWPDHGVPTSGRMILRMLKLVKDAPPGPVIVHCSAGIGRTGTILEIETIISRLFKGIQTSAKDVFIELRNSRASCIQTQAQYLFIYTTVLDYIKAKVPSKYASMVTKFYQDLEKL</sequence>
<organism evidence="2 3">
    <name type="scientific">Mesorhabditis belari</name>
    <dbReference type="NCBI Taxonomy" id="2138241"/>
    <lineage>
        <taxon>Eukaryota</taxon>
        <taxon>Metazoa</taxon>
        <taxon>Ecdysozoa</taxon>
        <taxon>Nematoda</taxon>
        <taxon>Chromadorea</taxon>
        <taxon>Rhabditida</taxon>
        <taxon>Rhabditina</taxon>
        <taxon>Rhabditomorpha</taxon>
        <taxon>Rhabditoidea</taxon>
        <taxon>Rhabditidae</taxon>
        <taxon>Mesorhabditinae</taxon>
        <taxon>Mesorhabditis</taxon>
    </lineage>
</organism>
<dbReference type="PROSITE" id="PS00383">
    <property type="entry name" value="TYR_PHOSPHATASE_1"/>
    <property type="match status" value="1"/>
</dbReference>
<dbReference type="InterPro" id="IPR016130">
    <property type="entry name" value="Tyr_Pase_AS"/>
</dbReference>
<dbReference type="InterPro" id="IPR000387">
    <property type="entry name" value="Tyr_Pase_dom"/>
</dbReference>
<name>A0A915G5V3_9BILA</name>
<dbReference type="InterPro" id="IPR029021">
    <property type="entry name" value="Prot-tyrosine_phosphatase-like"/>
</dbReference>
<feature type="compositionally biased region" description="Basic and acidic residues" evidence="1">
    <location>
        <begin position="60"/>
        <end position="78"/>
    </location>
</feature>
<dbReference type="SMART" id="SM00194">
    <property type="entry name" value="PTPc"/>
    <property type="match status" value="1"/>
</dbReference>
<evidence type="ECO:0000313" key="3">
    <source>
        <dbReference type="WBParaSite" id="MBELARI_LOCUS4467"/>
    </source>
</evidence>
<feature type="compositionally biased region" description="Basic and acidic residues" evidence="1">
    <location>
        <begin position="9"/>
        <end position="47"/>
    </location>
</feature>
<dbReference type="Proteomes" id="UP000887575">
    <property type="component" value="Unassembled WGS sequence"/>
</dbReference>
<dbReference type="OrthoDB" id="5870053at2759"/>
<dbReference type="Gene3D" id="3.90.190.10">
    <property type="entry name" value="Protein tyrosine phosphatase superfamily"/>
    <property type="match status" value="1"/>
</dbReference>
<dbReference type="InterPro" id="IPR003595">
    <property type="entry name" value="Tyr_Pase_cat"/>
</dbReference>
<dbReference type="PANTHER" id="PTHR23219:SF13">
    <property type="entry name" value="TYROSINE-PROTEIN PHOSPHATASE DOMAIN-CONTAINING PROTEIN"/>
    <property type="match status" value="1"/>
</dbReference>
<keyword evidence="2" id="KW-1185">Reference proteome</keyword>
<dbReference type="GO" id="GO:0004725">
    <property type="term" value="F:protein tyrosine phosphatase activity"/>
    <property type="evidence" value="ECO:0007669"/>
    <property type="project" value="InterPro"/>
</dbReference>
<dbReference type="AlphaFoldDB" id="A0A915G5V3"/>
<dbReference type="SUPFAM" id="SSF52799">
    <property type="entry name" value="(Phosphotyrosine protein) phosphatases II"/>
    <property type="match status" value="1"/>
</dbReference>
<dbReference type="PROSITE" id="PS50056">
    <property type="entry name" value="TYR_PHOSPHATASE_2"/>
    <property type="match status" value="1"/>
</dbReference>
<evidence type="ECO:0000256" key="1">
    <source>
        <dbReference type="SAM" id="MobiDB-lite"/>
    </source>
</evidence>
<dbReference type="PANTHER" id="PTHR23219">
    <property type="entry name" value="TYROSINE-PROTEIN PHOSPHATASE C15H7.3-RELATED"/>
    <property type="match status" value="1"/>
</dbReference>
<accession>A0A915G5V3</accession>
<dbReference type="CDD" id="cd00047">
    <property type="entry name" value="PTPc"/>
    <property type="match status" value="1"/>
</dbReference>
<protein>
    <submittedName>
        <fullName evidence="3">Uncharacterized protein</fullName>
    </submittedName>
</protein>
<proteinExistence type="predicted"/>
<dbReference type="Pfam" id="PF00102">
    <property type="entry name" value="Y_phosphatase"/>
    <property type="match status" value="1"/>
</dbReference>